<feature type="non-terminal residue" evidence="2">
    <location>
        <position position="98"/>
    </location>
</feature>
<accession>A0A9P6AMX4</accession>
<feature type="compositionally biased region" description="Basic and acidic residues" evidence="1">
    <location>
        <begin position="11"/>
        <end position="20"/>
    </location>
</feature>
<reference evidence="2" key="1">
    <citation type="journal article" date="2020" name="Nat. Commun.">
        <title>Large-scale genome sequencing of mycorrhizal fungi provides insights into the early evolution of symbiotic traits.</title>
        <authorList>
            <person name="Miyauchi S."/>
            <person name="Kiss E."/>
            <person name="Kuo A."/>
            <person name="Drula E."/>
            <person name="Kohler A."/>
            <person name="Sanchez-Garcia M."/>
            <person name="Morin E."/>
            <person name="Andreopoulos B."/>
            <person name="Barry K.W."/>
            <person name="Bonito G."/>
            <person name="Buee M."/>
            <person name="Carver A."/>
            <person name="Chen C."/>
            <person name="Cichocki N."/>
            <person name="Clum A."/>
            <person name="Culley D."/>
            <person name="Crous P.W."/>
            <person name="Fauchery L."/>
            <person name="Girlanda M."/>
            <person name="Hayes R.D."/>
            <person name="Keri Z."/>
            <person name="LaButti K."/>
            <person name="Lipzen A."/>
            <person name="Lombard V."/>
            <person name="Magnuson J."/>
            <person name="Maillard F."/>
            <person name="Murat C."/>
            <person name="Nolan M."/>
            <person name="Ohm R.A."/>
            <person name="Pangilinan J."/>
            <person name="Pereira M.F."/>
            <person name="Perotto S."/>
            <person name="Peter M."/>
            <person name="Pfister S."/>
            <person name="Riley R."/>
            <person name="Sitrit Y."/>
            <person name="Stielow J.B."/>
            <person name="Szollosi G."/>
            <person name="Zifcakova L."/>
            <person name="Stursova M."/>
            <person name="Spatafora J.W."/>
            <person name="Tedersoo L."/>
            <person name="Vaario L.M."/>
            <person name="Yamada A."/>
            <person name="Yan M."/>
            <person name="Wang P."/>
            <person name="Xu J."/>
            <person name="Bruns T."/>
            <person name="Baldrian P."/>
            <person name="Vilgalys R."/>
            <person name="Dunand C."/>
            <person name="Henrissat B."/>
            <person name="Grigoriev I.V."/>
            <person name="Hibbett D."/>
            <person name="Nagy L.G."/>
            <person name="Martin F.M."/>
        </authorList>
    </citation>
    <scope>NUCLEOTIDE SEQUENCE</scope>
    <source>
        <strain evidence="2">UP504</strain>
    </source>
</reference>
<name>A0A9P6AMX4_9AGAM</name>
<dbReference type="Proteomes" id="UP000886523">
    <property type="component" value="Unassembled WGS sequence"/>
</dbReference>
<feature type="compositionally biased region" description="Pro residues" evidence="1">
    <location>
        <begin position="43"/>
        <end position="54"/>
    </location>
</feature>
<evidence type="ECO:0000313" key="3">
    <source>
        <dbReference type="Proteomes" id="UP000886523"/>
    </source>
</evidence>
<dbReference type="AlphaFoldDB" id="A0A9P6AMX4"/>
<gene>
    <name evidence="2" type="ORF">BS47DRAFT_1350697</name>
</gene>
<evidence type="ECO:0000256" key="1">
    <source>
        <dbReference type="SAM" id="MobiDB-lite"/>
    </source>
</evidence>
<protein>
    <submittedName>
        <fullName evidence="2">Uncharacterized protein</fullName>
    </submittedName>
</protein>
<proteinExistence type="predicted"/>
<sequence length="98" mass="11054">MITRLQRRTHERQCAKRRYEATPNRMNPAPTIASVWVCTRLSPQPPAKQAPPPANESRKRDPPRHIRQMKPGNGNARRKTAGTPDVPHSRFGGSVVIL</sequence>
<dbReference type="EMBL" id="MU129063">
    <property type="protein sequence ID" value="KAF9508230.1"/>
    <property type="molecule type" value="Genomic_DNA"/>
</dbReference>
<comment type="caution">
    <text evidence="2">The sequence shown here is derived from an EMBL/GenBank/DDBJ whole genome shotgun (WGS) entry which is preliminary data.</text>
</comment>
<evidence type="ECO:0000313" key="2">
    <source>
        <dbReference type="EMBL" id="KAF9508230.1"/>
    </source>
</evidence>
<keyword evidence="3" id="KW-1185">Reference proteome</keyword>
<feature type="compositionally biased region" description="Basic residues" evidence="1">
    <location>
        <begin position="1"/>
        <end position="10"/>
    </location>
</feature>
<organism evidence="2 3">
    <name type="scientific">Hydnum rufescens UP504</name>
    <dbReference type="NCBI Taxonomy" id="1448309"/>
    <lineage>
        <taxon>Eukaryota</taxon>
        <taxon>Fungi</taxon>
        <taxon>Dikarya</taxon>
        <taxon>Basidiomycota</taxon>
        <taxon>Agaricomycotina</taxon>
        <taxon>Agaricomycetes</taxon>
        <taxon>Cantharellales</taxon>
        <taxon>Hydnaceae</taxon>
        <taxon>Hydnum</taxon>
    </lineage>
</organism>
<feature type="region of interest" description="Disordered" evidence="1">
    <location>
        <begin position="1"/>
        <end position="98"/>
    </location>
</feature>